<feature type="signal peptide" evidence="3">
    <location>
        <begin position="1"/>
        <end position="19"/>
    </location>
</feature>
<name>A0A8K1LDN1_9PASS</name>
<dbReference type="PANTHER" id="PTHR15466">
    <property type="entry name" value="V-SET AND IMMUNOGLOBULIN DOMAIN CONTAINING 4"/>
    <property type="match status" value="1"/>
</dbReference>
<keyword evidence="2" id="KW-1133">Transmembrane helix</keyword>
<dbReference type="GO" id="GO:0042130">
    <property type="term" value="P:negative regulation of T cell proliferation"/>
    <property type="evidence" value="ECO:0007669"/>
    <property type="project" value="InterPro"/>
</dbReference>
<protein>
    <recommendedName>
        <fullName evidence="4">Ig-like domain-containing protein</fullName>
    </recommendedName>
</protein>
<dbReference type="SMART" id="SM00406">
    <property type="entry name" value="IGv"/>
    <property type="match status" value="3"/>
</dbReference>
<feature type="chain" id="PRO_5035434450" description="Ig-like domain-containing protein" evidence="3">
    <location>
        <begin position="20"/>
        <end position="605"/>
    </location>
</feature>
<evidence type="ECO:0000313" key="5">
    <source>
        <dbReference type="EMBL" id="TRZ09978.1"/>
    </source>
</evidence>
<dbReference type="SMART" id="SM00408">
    <property type="entry name" value="IGc2"/>
    <property type="match status" value="2"/>
</dbReference>
<feature type="non-terminal residue" evidence="5">
    <location>
        <position position="605"/>
    </location>
</feature>
<keyword evidence="3" id="KW-0732">Signal</keyword>
<feature type="region of interest" description="Disordered" evidence="1">
    <location>
        <begin position="544"/>
        <end position="563"/>
    </location>
</feature>
<evidence type="ECO:0000256" key="1">
    <source>
        <dbReference type="SAM" id="MobiDB-lite"/>
    </source>
</evidence>
<dbReference type="SUPFAM" id="SSF48726">
    <property type="entry name" value="Immunoglobulin"/>
    <property type="match status" value="3"/>
</dbReference>
<dbReference type="InterPro" id="IPR003598">
    <property type="entry name" value="Ig_sub2"/>
</dbReference>
<evidence type="ECO:0000259" key="4">
    <source>
        <dbReference type="PROSITE" id="PS50835"/>
    </source>
</evidence>
<dbReference type="PANTHER" id="PTHR15466:SF2">
    <property type="entry name" value="V-SET AND IMMUNOGLOBULIN DOMAIN-CONTAINING PROTEIN 4"/>
    <property type="match status" value="1"/>
</dbReference>
<dbReference type="GO" id="GO:0045957">
    <property type="term" value="P:negative regulation of complement activation, alternative pathway"/>
    <property type="evidence" value="ECO:0007669"/>
    <property type="project" value="TreeGrafter"/>
</dbReference>
<dbReference type="Proteomes" id="UP000796761">
    <property type="component" value="Unassembled WGS sequence"/>
</dbReference>
<dbReference type="Gene3D" id="2.60.40.10">
    <property type="entry name" value="Immunoglobulins"/>
    <property type="match status" value="3"/>
</dbReference>
<evidence type="ECO:0000256" key="2">
    <source>
        <dbReference type="SAM" id="Phobius"/>
    </source>
</evidence>
<proteinExistence type="predicted"/>
<evidence type="ECO:0000256" key="3">
    <source>
        <dbReference type="SAM" id="SignalP"/>
    </source>
</evidence>
<evidence type="ECO:0000313" key="6">
    <source>
        <dbReference type="Proteomes" id="UP000796761"/>
    </source>
</evidence>
<dbReference type="InterPro" id="IPR036179">
    <property type="entry name" value="Ig-like_dom_sf"/>
</dbReference>
<sequence>MGMVLRAAVLVSSLLHCSAFLDLSGPSEVKGVWKDSITLPCAYVPVEDLEQQTLSWAVVRDKGSGTIFRRDGSGDHVLLSEYRDRVSVPKDAPGNASLLILDLEISDRGIYTCQVTWRDSNNSLIAKEITTKLEVVKEKTQTELVSGGTSGISWTPRGPTTPAGLPITATTPESGVGYPGKNETIHGFQRTGLSLYLVILIAVVCGAVVFLVISLIMCIRKPKDTQVYDVKLKRILDDKEQNKGKCSSLAIWSQEGGSLLGKGGQTHTSGRMGEVGRIVVFVMNFISCNALLDLYGVHEVTSMWMGSTTVPCRYTPSEGFIQQRLSWSLERDSSTSTIFRRDDTGDHVLLSKYRGRVSVPKNSLGDASLLIENLEMPDSGRYTCQVVWRSTDNSLITREVTTTLKVVKVAATKPIIRAGELGLVVPAGASTSLTCEANGSPPINYRWFRSSPEGRAMFVRNGAKLVWSSLRPSDSGTYFCEAENRAGAGAVQRSDAVQLTVTDPADLPTTTVALRSTVGTVGGHHSTTGQGDSGDMEHTVTDPVATTRVSRMDTAPVGPFTDTGSPRVALSPLLYGPAAALGGAALGALLALGLGWWCRRRRKEG</sequence>
<feature type="domain" description="Ig-like" evidence="4">
    <location>
        <begin position="306"/>
        <end position="401"/>
    </location>
</feature>
<keyword evidence="2" id="KW-0472">Membrane</keyword>
<dbReference type="EMBL" id="SWJQ01000965">
    <property type="protein sequence ID" value="TRZ09978.1"/>
    <property type="molecule type" value="Genomic_DNA"/>
</dbReference>
<dbReference type="Pfam" id="PF07686">
    <property type="entry name" value="V-set"/>
    <property type="match status" value="2"/>
</dbReference>
<feature type="domain" description="Ig-like" evidence="4">
    <location>
        <begin position="414"/>
        <end position="498"/>
    </location>
</feature>
<keyword evidence="6" id="KW-1185">Reference proteome</keyword>
<organism evidence="5 6">
    <name type="scientific">Zosterops borbonicus</name>
    <dbReference type="NCBI Taxonomy" id="364589"/>
    <lineage>
        <taxon>Eukaryota</taxon>
        <taxon>Metazoa</taxon>
        <taxon>Chordata</taxon>
        <taxon>Craniata</taxon>
        <taxon>Vertebrata</taxon>
        <taxon>Euteleostomi</taxon>
        <taxon>Archelosauria</taxon>
        <taxon>Archosauria</taxon>
        <taxon>Dinosauria</taxon>
        <taxon>Saurischia</taxon>
        <taxon>Theropoda</taxon>
        <taxon>Coelurosauria</taxon>
        <taxon>Aves</taxon>
        <taxon>Neognathae</taxon>
        <taxon>Neoaves</taxon>
        <taxon>Telluraves</taxon>
        <taxon>Australaves</taxon>
        <taxon>Passeriformes</taxon>
        <taxon>Sylvioidea</taxon>
        <taxon>Zosteropidae</taxon>
        <taxon>Zosterops</taxon>
    </lineage>
</organism>
<gene>
    <name evidence="5" type="ORF">HGM15179_017133</name>
</gene>
<feature type="transmembrane region" description="Helical" evidence="2">
    <location>
        <begin position="573"/>
        <end position="597"/>
    </location>
</feature>
<dbReference type="InterPro" id="IPR039939">
    <property type="entry name" value="VSIG4"/>
</dbReference>
<dbReference type="OrthoDB" id="9448246at2759"/>
<dbReference type="InterPro" id="IPR013106">
    <property type="entry name" value="Ig_V-set"/>
</dbReference>
<feature type="region of interest" description="Disordered" evidence="1">
    <location>
        <begin position="519"/>
        <end position="539"/>
    </location>
</feature>
<feature type="compositionally biased region" description="Low complexity" evidence="1">
    <location>
        <begin position="519"/>
        <end position="529"/>
    </location>
</feature>
<feature type="transmembrane region" description="Helical" evidence="2">
    <location>
        <begin position="193"/>
        <end position="219"/>
    </location>
</feature>
<dbReference type="Pfam" id="PF13927">
    <property type="entry name" value="Ig_3"/>
    <property type="match status" value="1"/>
</dbReference>
<feature type="transmembrane region" description="Helical" evidence="2">
    <location>
        <begin position="278"/>
        <end position="297"/>
    </location>
</feature>
<dbReference type="AlphaFoldDB" id="A0A8K1LDN1"/>
<dbReference type="InterPro" id="IPR007110">
    <property type="entry name" value="Ig-like_dom"/>
</dbReference>
<accession>A0A8K1LDN1</accession>
<dbReference type="GO" id="GO:0001851">
    <property type="term" value="F:complement component C3b binding"/>
    <property type="evidence" value="ECO:0007669"/>
    <property type="project" value="TreeGrafter"/>
</dbReference>
<keyword evidence="2" id="KW-0812">Transmembrane</keyword>
<dbReference type="InterPro" id="IPR013783">
    <property type="entry name" value="Ig-like_fold"/>
</dbReference>
<dbReference type="SMART" id="SM00409">
    <property type="entry name" value="IG"/>
    <property type="match status" value="3"/>
</dbReference>
<comment type="caution">
    <text evidence="5">The sequence shown here is derived from an EMBL/GenBank/DDBJ whole genome shotgun (WGS) entry which is preliminary data.</text>
</comment>
<dbReference type="GO" id="GO:0032703">
    <property type="term" value="P:negative regulation of interleukin-2 production"/>
    <property type="evidence" value="ECO:0007669"/>
    <property type="project" value="InterPro"/>
</dbReference>
<dbReference type="GO" id="GO:0043031">
    <property type="term" value="P:negative regulation of macrophage activation"/>
    <property type="evidence" value="ECO:0007669"/>
    <property type="project" value="InterPro"/>
</dbReference>
<reference evidence="5" key="1">
    <citation type="submission" date="2019-04" db="EMBL/GenBank/DDBJ databases">
        <title>Genome assembly of Zosterops borbonicus 15179.</title>
        <authorList>
            <person name="Leroy T."/>
            <person name="Anselmetti Y."/>
            <person name="Tilak M.-K."/>
            <person name="Nabholz B."/>
        </authorList>
    </citation>
    <scope>NUCLEOTIDE SEQUENCE</scope>
    <source>
        <strain evidence="5">HGM_15179</strain>
        <tissue evidence="5">Muscle</tissue>
    </source>
</reference>
<dbReference type="PROSITE" id="PS50835">
    <property type="entry name" value="IG_LIKE"/>
    <property type="match status" value="3"/>
</dbReference>
<feature type="domain" description="Ig-like" evidence="4">
    <location>
        <begin position="35"/>
        <end position="130"/>
    </location>
</feature>
<dbReference type="InterPro" id="IPR003599">
    <property type="entry name" value="Ig_sub"/>
</dbReference>